<dbReference type="EMBL" id="LR593886">
    <property type="protein sequence ID" value="VTR92766.1"/>
    <property type="molecule type" value="Genomic_DNA"/>
</dbReference>
<sequence>MPAIVYGLTGANALVRFDSAAPTPFGNTLTITGLRTGTEHVIGIDFRPRTGQLYATTVPTGSTTGAALNTYTINLQTGAATFVGAVPGTVPGAADVGSGYAFDPTTDRIRLVNASGENARIDPNTGALAGDDTNLTFATPGAVVALAYDRNFDRATGTAIPTTLYGIDRGTNSLVTIGGINGASGPNGGAVTAIGALGVALDAGTAAGFSISPGATGGTGLATLTVGGVTGLYSINLTTGRATLLGKVRDGAAPVTGLAVVPNSTVVIGSGPGANGDVRILDSDTGAVRAGIVPFAGFTGGVRVASGDVNGDGVPDAIVTAVAAQGHVKVFDGITGAELYSFFAFAGFNGTVNVAAGDVNGDGFADIIVAANGVNGHVKAFSGRDGALLSSFLAYPGFMGNTTVAAADFDLDGRDEIVTAAAVNGHVKVFSASGNPFAGPAGFSNSFLVYPGVTGDVFLAVGDVSGDGPADIVTISSDPATNQAMVFSGKDGSVLANFRAHVNSADVDIRQFAPVAGVGVADVDGDGRLDIVVSPATGGAPFTPGATNSSVLSAYGSNGTFLFHSIRAFQGYFGPVTVAGARA</sequence>
<dbReference type="PANTHER" id="PTHR44103:SF1">
    <property type="entry name" value="PROPROTEIN CONVERTASE P"/>
    <property type="match status" value="1"/>
</dbReference>
<gene>
    <name evidence="3" type="ORF">SOIL9_49480</name>
</gene>
<dbReference type="Pfam" id="PF14339">
    <property type="entry name" value="DUF4394"/>
    <property type="match status" value="1"/>
</dbReference>
<dbReference type="Proteomes" id="UP000464178">
    <property type="component" value="Chromosome"/>
</dbReference>
<dbReference type="SUPFAM" id="SSF50969">
    <property type="entry name" value="YVTN repeat-like/Quinoprotein amine dehydrogenase"/>
    <property type="match status" value="1"/>
</dbReference>
<dbReference type="InterPro" id="IPR011044">
    <property type="entry name" value="Quino_amine_DH_bsu"/>
</dbReference>
<evidence type="ECO:0000313" key="4">
    <source>
        <dbReference type="Proteomes" id="UP000464178"/>
    </source>
</evidence>
<organism evidence="3 4">
    <name type="scientific">Gemmata massiliana</name>
    <dbReference type="NCBI Taxonomy" id="1210884"/>
    <lineage>
        <taxon>Bacteria</taxon>
        <taxon>Pseudomonadati</taxon>
        <taxon>Planctomycetota</taxon>
        <taxon>Planctomycetia</taxon>
        <taxon>Gemmatales</taxon>
        <taxon>Gemmataceae</taxon>
        <taxon>Gemmata</taxon>
    </lineage>
</organism>
<keyword evidence="1" id="KW-0732">Signal</keyword>
<dbReference type="SUPFAM" id="SSF69318">
    <property type="entry name" value="Integrin alpha N-terminal domain"/>
    <property type="match status" value="1"/>
</dbReference>
<dbReference type="Pfam" id="PF13517">
    <property type="entry name" value="FG-GAP_3"/>
    <property type="match status" value="1"/>
</dbReference>
<dbReference type="Gene3D" id="2.130.10.130">
    <property type="entry name" value="Integrin alpha, N-terminal"/>
    <property type="match status" value="2"/>
</dbReference>
<dbReference type="PANTHER" id="PTHR44103">
    <property type="entry name" value="PROPROTEIN CONVERTASE P"/>
    <property type="match status" value="1"/>
</dbReference>
<evidence type="ECO:0000313" key="3">
    <source>
        <dbReference type="EMBL" id="VTR92766.1"/>
    </source>
</evidence>
<evidence type="ECO:0000259" key="2">
    <source>
        <dbReference type="Pfam" id="PF14339"/>
    </source>
</evidence>
<protein>
    <recommendedName>
        <fullName evidence="2">DUF4394 domain-containing protein</fullName>
    </recommendedName>
</protein>
<feature type="domain" description="DUF4394" evidence="2">
    <location>
        <begin position="14"/>
        <end position="259"/>
    </location>
</feature>
<name>A0A6P2CWK0_9BACT</name>
<keyword evidence="4" id="KW-1185">Reference proteome</keyword>
<dbReference type="InterPro" id="IPR028994">
    <property type="entry name" value="Integrin_alpha_N"/>
</dbReference>
<dbReference type="KEGG" id="gms:SOIL9_49480"/>
<dbReference type="AlphaFoldDB" id="A0A6P2CWK0"/>
<proteinExistence type="predicted"/>
<accession>A0A6P2CWK0</accession>
<evidence type="ECO:0000256" key="1">
    <source>
        <dbReference type="ARBA" id="ARBA00022729"/>
    </source>
</evidence>
<reference evidence="3 4" key="1">
    <citation type="submission" date="2019-05" db="EMBL/GenBank/DDBJ databases">
        <authorList>
            <consortium name="Science for Life Laboratories"/>
        </authorList>
    </citation>
    <scope>NUCLEOTIDE SEQUENCE [LARGE SCALE GENOMIC DNA]</scope>
    <source>
        <strain evidence="3">Soil9</strain>
    </source>
</reference>
<dbReference type="InterPro" id="IPR013517">
    <property type="entry name" value="FG-GAP"/>
</dbReference>
<dbReference type="InterPro" id="IPR025507">
    <property type="entry name" value="DUF4394"/>
</dbReference>
<dbReference type="RefSeq" id="WP_162667585.1">
    <property type="nucleotide sequence ID" value="NZ_LR593886.1"/>
</dbReference>